<dbReference type="GeneID" id="6752016"/>
<feature type="compositionally biased region" description="Basic and acidic residues" evidence="3">
    <location>
        <begin position="109"/>
        <end position="126"/>
    </location>
</feature>
<dbReference type="PROSITE" id="PS50800">
    <property type="entry name" value="SAP"/>
    <property type="match status" value="1"/>
</dbReference>
<dbReference type="Proteomes" id="UP000009022">
    <property type="component" value="Unassembled WGS sequence"/>
</dbReference>
<evidence type="ECO:0000256" key="2">
    <source>
        <dbReference type="ARBA" id="ARBA00046328"/>
    </source>
</evidence>
<gene>
    <name evidence="5" type="ORF">TRIADDRAFT_54088</name>
</gene>
<dbReference type="GO" id="GO:0005634">
    <property type="term" value="C:nucleus"/>
    <property type="evidence" value="ECO:0000318"/>
    <property type="project" value="GO_Central"/>
</dbReference>
<dbReference type="AlphaFoldDB" id="B3RR28"/>
<dbReference type="Pfam" id="PF18592">
    <property type="entry name" value="Tho1_MOS11_C"/>
    <property type="match status" value="1"/>
</dbReference>
<feature type="compositionally biased region" description="Basic and acidic residues" evidence="3">
    <location>
        <begin position="81"/>
        <end position="93"/>
    </location>
</feature>
<feature type="region of interest" description="Disordered" evidence="3">
    <location>
        <begin position="207"/>
        <end position="227"/>
    </location>
</feature>
<dbReference type="OMA" id="ETPTKKH"/>
<name>B3RR28_TRIAD</name>
<dbReference type="InterPro" id="IPR036361">
    <property type="entry name" value="SAP_dom_sf"/>
</dbReference>
<dbReference type="InParanoid" id="B3RR28"/>
<dbReference type="KEGG" id="tad:TRIADDRAFT_54088"/>
<comment type="similarity">
    <text evidence="2">Belongs to the SAP domain-containing ribonucleoprotein family.</text>
</comment>
<dbReference type="SMART" id="SM00513">
    <property type="entry name" value="SAP"/>
    <property type="match status" value="1"/>
</dbReference>
<dbReference type="InterPro" id="IPR052240">
    <property type="entry name" value="SAP_domain_ribonucleoprotein"/>
</dbReference>
<dbReference type="PANTHER" id="PTHR46551:SF1">
    <property type="entry name" value="SAP DOMAIN-CONTAINING RIBONUCLEOPROTEIN"/>
    <property type="match status" value="1"/>
</dbReference>
<dbReference type="Gene3D" id="1.10.720.30">
    <property type="entry name" value="SAP domain"/>
    <property type="match status" value="1"/>
</dbReference>
<reference evidence="5 6" key="1">
    <citation type="journal article" date="2008" name="Nature">
        <title>The Trichoplax genome and the nature of placozoans.</title>
        <authorList>
            <person name="Srivastava M."/>
            <person name="Begovic E."/>
            <person name="Chapman J."/>
            <person name="Putnam N.H."/>
            <person name="Hellsten U."/>
            <person name="Kawashima T."/>
            <person name="Kuo A."/>
            <person name="Mitros T."/>
            <person name="Salamov A."/>
            <person name="Carpenter M.L."/>
            <person name="Signorovitch A.Y."/>
            <person name="Moreno M.A."/>
            <person name="Kamm K."/>
            <person name="Grimwood J."/>
            <person name="Schmutz J."/>
            <person name="Shapiro H."/>
            <person name="Grigoriev I.V."/>
            <person name="Buss L.W."/>
            <person name="Schierwater B."/>
            <person name="Dellaporta S.L."/>
            <person name="Rokhsar D.S."/>
        </authorList>
    </citation>
    <scope>NUCLEOTIDE SEQUENCE [LARGE SCALE GENOMIC DNA]</scope>
    <source>
        <strain evidence="5 6">Grell-BS-1999</strain>
    </source>
</reference>
<feature type="compositionally biased region" description="Acidic residues" evidence="3">
    <location>
        <begin position="48"/>
        <end position="71"/>
    </location>
</feature>
<organism evidence="5 6">
    <name type="scientific">Trichoplax adhaerens</name>
    <name type="common">Trichoplax reptans</name>
    <dbReference type="NCBI Taxonomy" id="10228"/>
    <lineage>
        <taxon>Eukaryota</taxon>
        <taxon>Metazoa</taxon>
        <taxon>Placozoa</taxon>
        <taxon>Uniplacotomia</taxon>
        <taxon>Trichoplacea</taxon>
        <taxon>Trichoplacidae</taxon>
        <taxon>Trichoplax</taxon>
    </lineage>
</organism>
<protein>
    <recommendedName>
        <fullName evidence="4">SAP domain-containing protein</fullName>
    </recommendedName>
</protein>
<proteinExistence type="inferred from homology"/>
<dbReference type="GO" id="GO:0016973">
    <property type="term" value="P:poly(A)+ mRNA export from nucleus"/>
    <property type="evidence" value="ECO:0000318"/>
    <property type="project" value="GO_Central"/>
</dbReference>
<dbReference type="InterPro" id="IPR040746">
    <property type="entry name" value="THO1_MOS11_C"/>
</dbReference>
<evidence type="ECO:0000256" key="3">
    <source>
        <dbReference type="SAM" id="MobiDB-lite"/>
    </source>
</evidence>
<dbReference type="PANTHER" id="PTHR46551">
    <property type="entry name" value="SAP DOMAIN-CONTAINING RIBONUCLEOPROTEIN"/>
    <property type="match status" value="1"/>
</dbReference>
<sequence length="227" mass="25124">MESTLRVEDVKKMKVSDLKRELKVRSLSTTGSKEKLIARLEEEIETENVALDDDNVEESGNVEDLGEDDDLLAGSTANTNDLKDNDNNKAEIKVDDEEVKNVSGSADNSEEKNVTTKPISEAERKAARAARFNIPTSPEEAAKKEARAKRFGIEGTESSTTSTIILNPEEHLDKLKKRGERFGVSVSPTMQKVDRLLKRKEKFGAASVAGGDLESRKKMRAERFGVQ</sequence>
<dbReference type="Pfam" id="PF02037">
    <property type="entry name" value="SAP"/>
    <property type="match status" value="1"/>
</dbReference>
<dbReference type="eggNOG" id="KOG4259">
    <property type="taxonomic scope" value="Eukaryota"/>
</dbReference>
<feature type="compositionally biased region" description="Low complexity" evidence="3">
    <location>
        <begin position="153"/>
        <end position="162"/>
    </location>
</feature>
<dbReference type="InterPro" id="IPR003034">
    <property type="entry name" value="SAP_dom"/>
</dbReference>
<dbReference type="FunCoup" id="B3RR28">
    <property type="interactions" value="1860"/>
</dbReference>
<dbReference type="RefSeq" id="XP_002110265.1">
    <property type="nucleotide sequence ID" value="XM_002110229.1"/>
</dbReference>
<accession>B3RR28</accession>
<dbReference type="SUPFAM" id="SSF68906">
    <property type="entry name" value="SAP domain"/>
    <property type="match status" value="1"/>
</dbReference>
<dbReference type="EMBL" id="DS985243">
    <property type="protein sequence ID" value="EDV26269.1"/>
    <property type="molecule type" value="Genomic_DNA"/>
</dbReference>
<dbReference type="PhylomeDB" id="B3RR28"/>
<dbReference type="HOGENOM" id="CLU_073926_0_0_1"/>
<dbReference type="STRING" id="10228.B3RR28"/>
<evidence type="ECO:0000256" key="1">
    <source>
        <dbReference type="ARBA" id="ARBA00022553"/>
    </source>
</evidence>
<evidence type="ECO:0000313" key="5">
    <source>
        <dbReference type="EMBL" id="EDV26269.1"/>
    </source>
</evidence>
<keyword evidence="6" id="KW-1185">Reference proteome</keyword>
<evidence type="ECO:0000313" key="6">
    <source>
        <dbReference type="Proteomes" id="UP000009022"/>
    </source>
</evidence>
<dbReference type="OrthoDB" id="5837849at2759"/>
<keyword evidence="1" id="KW-0597">Phosphoprotein</keyword>
<evidence type="ECO:0000259" key="4">
    <source>
        <dbReference type="PROSITE" id="PS50800"/>
    </source>
</evidence>
<feature type="domain" description="SAP" evidence="4">
    <location>
        <begin position="10"/>
        <end position="44"/>
    </location>
</feature>
<dbReference type="CTD" id="6752016"/>
<feature type="region of interest" description="Disordered" evidence="3">
    <location>
        <begin position="48"/>
        <end position="162"/>
    </location>
</feature>